<feature type="transmembrane region" description="Helical" evidence="7">
    <location>
        <begin position="108"/>
        <end position="129"/>
    </location>
</feature>
<keyword evidence="4 7" id="KW-0812">Transmembrane</keyword>
<evidence type="ECO:0000313" key="10">
    <source>
        <dbReference type="EMBL" id="TGD59244.1"/>
    </source>
</evidence>
<evidence type="ECO:0000256" key="3">
    <source>
        <dbReference type="ARBA" id="ARBA00022475"/>
    </source>
</evidence>
<dbReference type="Gene3D" id="1.20.1250.20">
    <property type="entry name" value="MFS general substrate transporter like domains"/>
    <property type="match status" value="2"/>
</dbReference>
<dbReference type="SUPFAM" id="SSF103473">
    <property type="entry name" value="MFS general substrate transporter"/>
    <property type="match status" value="1"/>
</dbReference>
<keyword evidence="11" id="KW-1185">Reference proteome</keyword>
<keyword evidence="2" id="KW-0813">Transport</keyword>
<name>A0A4Z0LBL8_9FLAO</name>
<evidence type="ECO:0000259" key="9">
    <source>
        <dbReference type="PROSITE" id="PS50850"/>
    </source>
</evidence>
<dbReference type="InterPro" id="IPR036259">
    <property type="entry name" value="MFS_trans_sf"/>
</dbReference>
<keyword evidence="5 7" id="KW-1133">Transmembrane helix</keyword>
<sequence>MNTEHIKLGLKENWKQFTILVIVNAFVGGMIGMERSIFPKFAEVEFGIASKTAILSFITAFGITKAITNYFTGKLANRFGRKNLLLFGWFVALPIPLILMNATSWNWVVFANILLGLSQGLTWSSTVVMKIDLVGEKDRGLAMGLNEFAGYFAVGVVAFFSGYVANKYGITPYPFYIGVAISIIGFLLTFFLVKDTRLHTHKESATDNTKQLENVFMETTFKNKTLSSITQAGLVNNLNDGMIWGLLPIVLISLNYNTENIGIITAIYPTVWGIGQLFTGKMSDVYSKKAMLFWGMLLQGIAIIFLPFSHSFFMLSCISTILGLGTALVYPTFLSAIAQATSPKQRAESIGTFRLWRDLGYAFGAIISGITADLFGVNYAIFLIGGLTILSSIIIKFRMPEINKLAKECIEMEEVKKYLQQNKKIQIIDVRTNEEFEQAHIPNAINIVLTELKDEAIKFDKNYQYIITCGKGGGRSADGAKLLNELGYNALWLCGGTNNWLNIN</sequence>
<dbReference type="RefSeq" id="WP_135525554.1">
    <property type="nucleotide sequence ID" value="NZ_SRLH01000002.1"/>
</dbReference>
<proteinExistence type="predicted"/>
<keyword evidence="6 7" id="KW-0472">Membrane</keyword>
<organism evidence="10 11">
    <name type="scientific">Flavobacterium humi</name>
    <dbReference type="NCBI Taxonomy" id="2562683"/>
    <lineage>
        <taxon>Bacteria</taxon>
        <taxon>Pseudomonadati</taxon>
        <taxon>Bacteroidota</taxon>
        <taxon>Flavobacteriia</taxon>
        <taxon>Flavobacteriales</taxon>
        <taxon>Flavobacteriaceae</taxon>
        <taxon>Flavobacterium</taxon>
    </lineage>
</organism>
<evidence type="ECO:0000256" key="7">
    <source>
        <dbReference type="SAM" id="Phobius"/>
    </source>
</evidence>
<dbReference type="CDD" id="cd00158">
    <property type="entry name" value="RHOD"/>
    <property type="match status" value="1"/>
</dbReference>
<dbReference type="Pfam" id="PF07690">
    <property type="entry name" value="MFS_1"/>
    <property type="match status" value="2"/>
</dbReference>
<feature type="transmembrane region" description="Helical" evidence="7">
    <location>
        <begin position="290"/>
        <end position="306"/>
    </location>
</feature>
<gene>
    <name evidence="10" type="ORF">E4635_05170</name>
</gene>
<evidence type="ECO:0000256" key="5">
    <source>
        <dbReference type="ARBA" id="ARBA00022989"/>
    </source>
</evidence>
<dbReference type="PROSITE" id="PS50206">
    <property type="entry name" value="RHODANESE_3"/>
    <property type="match status" value="1"/>
</dbReference>
<dbReference type="InterPro" id="IPR011701">
    <property type="entry name" value="MFS"/>
</dbReference>
<dbReference type="AlphaFoldDB" id="A0A4Z0LBL8"/>
<evidence type="ECO:0000256" key="4">
    <source>
        <dbReference type="ARBA" id="ARBA00022692"/>
    </source>
</evidence>
<evidence type="ECO:0000256" key="2">
    <source>
        <dbReference type="ARBA" id="ARBA00022448"/>
    </source>
</evidence>
<comment type="subcellular location">
    <subcellularLocation>
        <location evidence="1">Cell membrane</location>
        <topology evidence="1">Multi-pass membrane protein</topology>
    </subcellularLocation>
</comment>
<dbReference type="InterPro" id="IPR050171">
    <property type="entry name" value="MFS_Transporters"/>
</dbReference>
<protein>
    <submittedName>
        <fullName evidence="10">MFS transporter</fullName>
    </submittedName>
</protein>
<dbReference type="EMBL" id="SRLH01000002">
    <property type="protein sequence ID" value="TGD59244.1"/>
    <property type="molecule type" value="Genomic_DNA"/>
</dbReference>
<evidence type="ECO:0000313" key="11">
    <source>
        <dbReference type="Proteomes" id="UP000297407"/>
    </source>
</evidence>
<dbReference type="PANTHER" id="PTHR23517">
    <property type="entry name" value="RESISTANCE PROTEIN MDTM, PUTATIVE-RELATED-RELATED"/>
    <property type="match status" value="1"/>
</dbReference>
<dbReference type="InterPro" id="IPR001763">
    <property type="entry name" value="Rhodanese-like_dom"/>
</dbReference>
<feature type="transmembrane region" description="Helical" evidence="7">
    <location>
        <begin position="53"/>
        <end position="72"/>
    </location>
</feature>
<keyword evidence="3" id="KW-1003">Cell membrane</keyword>
<feature type="transmembrane region" description="Helical" evidence="7">
    <location>
        <begin position="312"/>
        <end position="334"/>
    </location>
</feature>
<feature type="transmembrane region" description="Helical" evidence="7">
    <location>
        <begin position="17"/>
        <end position="33"/>
    </location>
</feature>
<dbReference type="InterPro" id="IPR036873">
    <property type="entry name" value="Rhodanese-like_dom_sf"/>
</dbReference>
<dbReference type="Gene3D" id="3.40.250.10">
    <property type="entry name" value="Rhodanese-like domain"/>
    <property type="match status" value="1"/>
</dbReference>
<dbReference type="GO" id="GO:0022857">
    <property type="term" value="F:transmembrane transporter activity"/>
    <property type="evidence" value="ECO:0007669"/>
    <property type="project" value="InterPro"/>
</dbReference>
<feature type="transmembrane region" description="Helical" evidence="7">
    <location>
        <begin position="173"/>
        <end position="193"/>
    </location>
</feature>
<feature type="domain" description="Rhodanese" evidence="8">
    <location>
        <begin position="421"/>
        <end position="502"/>
    </location>
</feature>
<feature type="domain" description="Major facilitator superfamily (MFS) profile" evidence="9">
    <location>
        <begin position="17"/>
        <end position="403"/>
    </location>
</feature>
<feature type="transmembrane region" description="Helical" evidence="7">
    <location>
        <begin position="355"/>
        <end position="372"/>
    </location>
</feature>
<evidence type="ECO:0000256" key="1">
    <source>
        <dbReference type="ARBA" id="ARBA00004651"/>
    </source>
</evidence>
<dbReference type="PANTHER" id="PTHR23517:SF3">
    <property type="entry name" value="INTEGRAL MEMBRANE TRANSPORT PROTEIN"/>
    <property type="match status" value="1"/>
</dbReference>
<evidence type="ECO:0000259" key="8">
    <source>
        <dbReference type="PROSITE" id="PS50206"/>
    </source>
</evidence>
<feature type="transmembrane region" description="Helical" evidence="7">
    <location>
        <begin position="84"/>
        <end position="102"/>
    </location>
</feature>
<dbReference type="SMART" id="SM00450">
    <property type="entry name" value="RHOD"/>
    <property type="match status" value="1"/>
</dbReference>
<reference evidence="10 11" key="1">
    <citation type="submission" date="2019-04" db="EMBL/GenBank/DDBJ databases">
        <title>Flavobacterium sp. strain DS2-A Genome sequencing and assembly.</title>
        <authorList>
            <person name="Kim I."/>
        </authorList>
    </citation>
    <scope>NUCLEOTIDE SEQUENCE [LARGE SCALE GENOMIC DNA]</scope>
    <source>
        <strain evidence="10 11">DS2-A</strain>
    </source>
</reference>
<dbReference type="InterPro" id="IPR020846">
    <property type="entry name" value="MFS_dom"/>
</dbReference>
<feature type="transmembrane region" description="Helical" evidence="7">
    <location>
        <begin position="141"/>
        <end position="161"/>
    </location>
</feature>
<dbReference type="Pfam" id="PF00581">
    <property type="entry name" value="Rhodanese"/>
    <property type="match status" value="1"/>
</dbReference>
<dbReference type="PROSITE" id="PS50850">
    <property type="entry name" value="MFS"/>
    <property type="match status" value="1"/>
</dbReference>
<accession>A0A4Z0LBL8</accession>
<dbReference type="OrthoDB" id="9810492at2"/>
<dbReference type="Proteomes" id="UP000297407">
    <property type="component" value="Unassembled WGS sequence"/>
</dbReference>
<dbReference type="SUPFAM" id="SSF52821">
    <property type="entry name" value="Rhodanese/Cell cycle control phosphatase"/>
    <property type="match status" value="1"/>
</dbReference>
<dbReference type="CDD" id="cd17325">
    <property type="entry name" value="MFS_MdtG_SLC18_like"/>
    <property type="match status" value="1"/>
</dbReference>
<dbReference type="GO" id="GO:0005886">
    <property type="term" value="C:plasma membrane"/>
    <property type="evidence" value="ECO:0007669"/>
    <property type="project" value="UniProtKB-SubCell"/>
</dbReference>
<evidence type="ECO:0000256" key="6">
    <source>
        <dbReference type="ARBA" id="ARBA00023136"/>
    </source>
</evidence>
<comment type="caution">
    <text evidence="10">The sequence shown here is derived from an EMBL/GenBank/DDBJ whole genome shotgun (WGS) entry which is preliminary data.</text>
</comment>